<evidence type="ECO:0000256" key="1">
    <source>
        <dbReference type="ARBA" id="ARBA00004127"/>
    </source>
</evidence>
<evidence type="ECO:0000256" key="4">
    <source>
        <dbReference type="ARBA" id="ARBA00023136"/>
    </source>
</evidence>
<comment type="caution">
    <text evidence="9">The sequence shown here is derived from an EMBL/GenBank/DDBJ whole genome shotgun (WGS) entry which is preliminary data.</text>
</comment>
<evidence type="ECO:0000256" key="5">
    <source>
        <dbReference type="ARBA" id="ARBA00023157"/>
    </source>
</evidence>
<evidence type="ECO:0000256" key="3">
    <source>
        <dbReference type="ARBA" id="ARBA00022989"/>
    </source>
</evidence>
<accession>A0A6P0UEF2</accession>
<keyword evidence="4 7" id="KW-0472">Membrane</keyword>
<dbReference type="InterPro" id="IPR053934">
    <property type="entry name" value="HTTM_dom"/>
</dbReference>
<evidence type="ECO:0000256" key="6">
    <source>
        <dbReference type="ARBA" id="ARBA00023239"/>
    </source>
</evidence>
<feature type="transmembrane region" description="Helical" evidence="7">
    <location>
        <begin position="235"/>
        <end position="262"/>
    </location>
</feature>
<evidence type="ECO:0000313" key="10">
    <source>
        <dbReference type="Proteomes" id="UP000468443"/>
    </source>
</evidence>
<reference evidence="9 10" key="1">
    <citation type="submission" date="2020-01" db="EMBL/GenBank/DDBJ databases">
        <title>Muriicola jejuensis KCTC 22299.</title>
        <authorList>
            <person name="Wang G."/>
        </authorList>
    </citation>
    <scope>NUCLEOTIDE SEQUENCE [LARGE SCALE GENOMIC DNA]</scope>
    <source>
        <strain evidence="9 10">KCTC 22299</strain>
    </source>
</reference>
<feature type="transmembrane region" description="Helical" evidence="7">
    <location>
        <begin position="65"/>
        <end position="83"/>
    </location>
</feature>
<dbReference type="AlphaFoldDB" id="A0A6P0UEF2"/>
<keyword evidence="2 7" id="KW-0812">Transmembrane</keyword>
<dbReference type="SMART" id="SM00752">
    <property type="entry name" value="HTTM"/>
    <property type="match status" value="1"/>
</dbReference>
<protein>
    <submittedName>
        <fullName evidence="9">HTTM domain-containing protein</fullName>
    </submittedName>
</protein>
<keyword evidence="3 7" id="KW-1133">Transmembrane helix</keyword>
<dbReference type="InterPro" id="IPR053935">
    <property type="entry name" value="VKGC_lumenal_dom"/>
</dbReference>
<evidence type="ECO:0000256" key="2">
    <source>
        <dbReference type="ARBA" id="ARBA00022692"/>
    </source>
</evidence>
<dbReference type="GO" id="GO:0019842">
    <property type="term" value="F:vitamin binding"/>
    <property type="evidence" value="ECO:0007669"/>
    <property type="project" value="TreeGrafter"/>
</dbReference>
<dbReference type="PANTHER" id="PTHR12639">
    <property type="entry name" value="VITAMIN K-DEPENDENT GAMMA-CARBOXYLASE"/>
    <property type="match status" value="1"/>
</dbReference>
<dbReference type="RefSeq" id="WP_163691686.1">
    <property type="nucleotide sequence ID" value="NZ_FXTW01000001.1"/>
</dbReference>
<dbReference type="Proteomes" id="UP000468443">
    <property type="component" value="Unassembled WGS sequence"/>
</dbReference>
<dbReference type="PANTHER" id="PTHR12639:SF7">
    <property type="entry name" value="HTTM DOMAIN-CONTAINING PROTEIN"/>
    <property type="match status" value="1"/>
</dbReference>
<proteinExistence type="predicted"/>
<evidence type="ECO:0000259" key="8">
    <source>
        <dbReference type="SMART" id="SM00752"/>
    </source>
</evidence>
<feature type="transmembrane region" description="Helical" evidence="7">
    <location>
        <begin position="201"/>
        <end position="223"/>
    </location>
</feature>
<gene>
    <name evidence="9" type="ORF">GWK09_03890</name>
</gene>
<keyword evidence="10" id="KW-1185">Reference proteome</keyword>
<dbReference type="InterPro" id="IPR011020">
    <property type="entry name" value="HTTM-like"/>
</dbReference>
<sequence>MWQQALFKRVDNTPLIVFRIFFGLLISFECFGAILTGWVRRVFIEPAFTFTFIGFEWLQPLPGNWMYLYFALMGTLGLCIALGYKYRWSIITFTLMWTAVYLMQKTAYNNHYYLLILISFLMCFTPAERYASLDSRKNPTLLSNHMPAWVRWTVIFQLFIVYTYAAIAKLYGDWLDFSIIAILLKGKASYPLIGEWLQHPWVHYVVGVTGIVFDMLIVPALLWKPTRKWAFGFSIFFHLFNSIVFQIGIFPYLALAFTVFFFPPETIRRIFLPGKTPYAGEEIRVPTYKKPLLLGLGIYFIFQIGLPLRHHFIADDVLWTEEGHRMSWRMMLRARSGLVQFMVRENQTGETSVVHPGLYLSSQQLEKVSCYPDYIWQFAQFLRKEYAKEGKEVSVFAKARVSINGKPLQPFTDPSVDLAAEKWSHFKHHSWILPSPLRSD</sequence>
<keyword evidence="5" id="KW-1015">Disulfide bond</keyword>
<feature type="transmembrane region" description="Helical" evidence="7">
    <location>
        <begin position="110"/>
        <end position="127"/>
    </location>
</feature>
<dbReference type="InterPro" id="IPR007782">
    <property type="entry name" value="VKG_COase"/>
</dbReference>
<organism evidence="9 10">
    <name type="scientific">Muriicola jejuensis</name>
    <dbReference type="NCBI Taxonomy" id="504488"/>
    <lineage>
        <taxon>Bacteria</taxon>
        <taxon>Pseudomonadati</taxon>
        <taxon>Bacteroidota</taxon>
        <taxon>Flavobacteriia</taxon>
        <taxon>Flavobacteriales</taxon>
        <taxon>Flavobacteriaceae</taxon>
        <taxon>Muriicola</taxon>
    </lineage>
</organism>
<comment type="subcellular location">
    <subcellularLocation>
        <location evidence="1">Endomembrane system</location>
        <topology evidence="1">Multi-pass membrane protein</topology>
    </subcellularLocation>
</comment>
<evidence type="ECO:0000313" key="9">
    <source>
        <dbReference type="EMBL" id="NER09643.1"/>
    </source>
</evidence>
<dbReference type="EMBL" id="JAABOP010000001">
    <property type="protein sequence ID" value="NER09643.1"/>
    <property type="molecule type" value="Genomic_DNA"/>
</dbReference>
<dbReference type="GO" id="GO:0008488">
    <property type="term" value="F:gamma-glutamyl carboxylase activity"/>
    <property type="evidence" value="ECO:0007669"/>
    <property type="project" value="InterPro"/>
</dbReference>
<feature type="domain" description="HTTM-like" evidence="8">
    <location>
        <begin position="7"/>
        <end position="266"/>
    </location>
</feature>
<keyword evidence="6" id="KW-0456">Lyase</keyword>
<name>A0A6P0UEF2_9FLAO</name>
<dbReference type="Pfam" id="PF22777">
    <property type="entry name" value="VKGC_lumenal_dom"/>
    <property type="match status" value="1"/>
</dbReference>
<evidence type="ECO:0000256" key="7">
    <source>
        <dbReference type="SAM" id="Phobius"/>
    </source>
</evidence>
<feature type="transmembrane region" description="Helical" evidence="7">
    <location>
        <begin position="16"/>
        <end position="35"/>
    </location>
</feature>
<feature type="transmembrane region" description="Helical" evidence="7">
    <location>
        <begin position="148"/>
        <end position="167"/>
    </location>
</feature>
<dbReference type="Pfam" id="PF05090">
    <property type="entry name" value="HTTM"/>
    <property type="match status" value="1"/>
</dbReference>
<dbReference type="GO" id="GO:0012505">
    <property type="term" value="C:endomembrane system"/>
    <property type="evidence" value="ECO:0007669"/>
    <property type="project" value="UniProtKB-SubCell"/>
</dbReference>